<organism evidence="10 11">
    <name type="scientific">Morella rubra</name>
    <name type="common">Chinese bayberry</name>
    <dbReference type="NCBI Taxonomy" id="262757"/>
    <lineage>
        <taxon>Eukaryota</taxon>
        <taxon>Viridiplantae</taxon>
        <taxon>Streptophyta</taxon>
        <taxon>Embryophyta</taxon>
        <taxon>Tracheophyta</taxon>
        <taxon>Spermatophyta</taxon>
        <taxon>Magnoliopsida</taxon>
        <taxon>eudicotyledons</taxon>
        <taxon>Gunneridae</taxon>
        <taxon>Pentapetalae</taxon>
        <taxon>rosids</taxon>
        <taxon>fabids</taxon>
        <taxon>Fagales</taxon>
        <taxon>Myricaceae</taxon>
        <taxon>Morella</taxon>
    </lineage>
</organism>
<comment type="function">
    <text evidence="2">Functions as an E3 ubiquitin ligase.</text>
</comment>
<evidence type="ECO:0000313" key="11">
    <source>
        <dbReference type="Proteomes" id="UP000516437"/>
    </source>
</evidence>
<accession>A0A6A1UTG9</accession>
<dbReference type="PROSITE" id="PS50176">
    <property type="entry name" value="ARM_REPEAT"/>
    <property type="match status" value="3"/>
</dbReference>
<dbReference type="Pfam" id="PF04564">
    <property type="entry name" value="U-box"/>
    <property type="match status" value="1"/>
</dbReference>
<feature type="domain" description="U-box" evidence="9">
    <location>
        <begin position="273"/>
        <end position="347"/>
    </location>
</feature>
<keyword evidence="5" id="KW-0808">Transferase</keyword>
<dbReference type="OrthoDB" id="7537227at2759"/>
<dbReference type="Gene3D" id="1.20.930.20">
    <property type="entry name" value="Adaptor protein Cbl, N-terminal domain"/>
    <property type="match status" value="1"/>
</dbReference>
<keyword evidence="7" id="KW-0833">Ubl conjugation pathway</keyword>
<dbReference type="SMART" id="SM00504">
    <property type="entry name" value="Ubox"/>
    <property type="match status" value="1"/>
</dbReference>
<dbReference type="InterPro" id="IPR000225">
    <property type="entry name" value="Armadillo"/>
</dbReference>
<dbReference type="GO" id="GO:0061630">
    <property type="term" value="F:ubiquitin protein ligase activity"/>
    <property type="evidence" value="ECO:0007669"/>
    <property type="project" value="UniProtKB-EC"/>
</dbReference>
<sequence>MVMDVDREEGREGGENVEEVNLLGALNHPEKLDAVEELVAVVESVAQFGDYRRTQKKECCGIVRRLKLLLPLFEEIRDLEKPIPEAGIVWLSNLKKALVLAKKLLTTCNEGSKIYLALESEAIMIKFHSVYEKLSQALDGFPSDALEVSDEIKEQLELMSLQLRRARRRTDTQDIELAMDMMVIVSKKDERNADSAIIERLAKKLALHTIEDLKIETIAARNLVRERGGQHAETTQQIIDILNKFKQVAGMEVTNVLSDPVVPKVLEKCPSLVIPYEFLCPITLEIMRDPVIVASGQTYERESIQKWFDSNQWTCPKTRQTLVHLSLAPNYALKNLISMWCEKNNFQFLKEESSGGQEGCSSQHKEEISSLVENLTSSSLGVQRKAVKKIRMLSKENPENRVLIAESGGIQPLVQLLSYPDSKLQEHAVTSLLNLSIDEANKKLIARKGAIPAIIEVLQNGNTGARENSAAALFSLSMLDENKATVGLSDGIPPLVDLLQNGTIRGKKDAATALFNLSLNQANKGRAISAGIVPPLLQFLEDRNLGMVDEALSIFLLLVSHPDGRQEIGELSFIETLVEFIRDGTPKNKECATSVLLELGSNNSSFILAALQFGVYEYLIEIARNGTNRAQRKANAFLQLISKSEQIP</sequence>
<dbReference type="InterPro" id="IPR059179">
    <property type="entry name" value="MLKL-like_MCAfunc"/>
</dbReference>
<dbReference type="Proteomes" id="UP000516437">
    <property type="component" value="Chromosome 8"/>
</dbReference>
<dbReference type="SMART" id="SM00185">
    <property type="entry name" value="ARM"/>
    <property type="match status" value="5"/>
</dbReference>
<feature type="repeat" description="ARM" evidence="8">
    <location>
        <begin position="490"/>
        <end position="532"/>
    </location>
</feature>
<feature type="repeat" description="ARM" evidence="8">
    <location>
        <begin position="449"/>
        <end position="491"/>
    </location>
</feature>
<dbReference type="GO" id="GO:0007166">
    <property type="term" value="P:cell surface receptor signaling pathway"/>
    <property type="evidence" value="ECO:0007669"/>
    <property type="project" value="InterPro"/>
</dbReference>
<dbReference type="CDD" id="cd16664">
    <property type="entry name" value="RING-Ubox_PUB"/>
    <property type="match status" value="1"/>
</dbReference>
<dbReference type="FunFam" id="1.20.930.20:FF:000002">
    <property type="entry name" value="RING-type E3 ubiquitin transferase"/>
    <property type="match status" value="1"/>
</dbReference>
<dbReference type="Gene3D" id="1.25.10.10">
    <property type="entry name" value="Leucine-rich Repeat Variant"/>
    <property type="match status" value="1"/>
</dbReference>
<evidence type="ECO:0000256" key="1">
    <source>
        <dbReference type="ARBA" id="ARBA00000900"/>
    </source>
</evidence>
<dbReference type="Gene3D" id="3.30.40.10">
    <property type="entry name" value="Zinc/RING finger domain, C3HC4 (zinc finger)"/>
    <property type="match status" value="1"/>
</dbReference>
<protein>
    <recommendedName>
        <fullName evidence="4">RING-type E3 ubiquitin transferase</fullName>
        <ecNumber evidence="4">2.3.2.27</ecNumber>
    </recommendedName>
</protein>
<dbReference type="CDD" id="cd21037">
    <property type="entry name" value="MLKL_NTD"/>
    <property type="match status" value="1"/>
</dbReference>
<dbReference type="UniPathway" id="UPA00143"/>
<comment type="pathway">
    <text evidence="3">Protein modification; protein ubiquitination.</text>
</comment>
<dbReference type="InterPro" id="IPR058678">
    <property type="entry name" value="ARM_PUB"/>
</dbReference>
<dbReference type="AlphaFoldDB" id="A0A6A1UTG9"/>
<dbReference type="Pfam" id="PF25598">
    <property type="entry name" value="ARM_PUB"/>
    <property type="match status" value="1"/>
</dbReference>
<evidence type="ECO:0000256" key="3">
    <source>
        <dbReference type="ARBA" id="ARBA00004906"/>
    </source>
</evidence>
<dbReference type="SUPFAM" id="SSF57850">
    <property type="entry name" value="RING/U-box"/>
    <property type="match status" value="1"/>
</dbReference>
<keyword evidence="11" id="KW-1185">Reference proteome</keyword>
<name>A0A6A1UTG9_9ROSI</name>
<comment type="caution">
    <text evidence="10">The sequence shown here is derived from an EMBL/GenBank/DDBJ whole genome shotgun (WGS) entry which is preliminary data.</text>
</comment>
<dbReference type="FunFam" id="3.30.40.10:FF:000562">
    <property type="entry name" value="RING-type E3 ubiquitin transferase"/>
    <property type="match status" value="1"/>
</dbReference>
<dbReference type="FunFam" id="1.25.10.10:FF:000082">
    <property type="entry name" value="RING-type E3 ubiquitin transferase"/>
    <property type="match status" value="1"/>
</dbReference>
<dbReference type="InterPro" id="IPR057623">
    <property type="entry name" value="PUB12-19-like_N"/>
</dbReference>
<evidence type="ECO:0000256" key="8">
    <source>
        <dbReference type="PROSITE-ProRule" id="PRU00259"/>
    </source>
</evidence>
<reference evidence="10 11" key="1">
    <citation type="journal article" date="2019" name="Plant Biotechnol. J.">
        <title>The red bayberry genome and genetic basis of sex determination.</title>
        <authorList>
            <person name="Jia H.M."/>
            <person name="Jia H.J."/>
            <person name="Cai Q.L."/>
            <person name="Wang Y."/>
            <person name="Zhao H.B."/>
            <person name="Yang W.F."/>
            <person name="Wang G.Y."/>
            <person name="Li Y.H."/>
            <person name="Zhan D.L."/>
            <person name="Shen Y.T."/>
            <person name="Niu Q.F."/>
            <person name="Chang L."/>
            <person name="Qiu J."/>
            <person name="Zhao L."/>
            <person name="Xie H.B."/>
            <person name="Fu W.Y."/>
            <person name="Jin J."/>
            <person name="Li X.W."/>
            <person name="Jiao Y."/>
            <person name="Zhou C.C."/>
            <person name="Tu T."/>
            <person name="Chai C.Y."/>
            <person name="Gao J.L."/>
            <person name="Fan L.J."/>
            <person name="van de Weg E."/>
            <person name="Wang J.Y."/>
            <person name="Gao Z.S."/>
        </authorList>
    </citation>
    <scope>NUCLEOTIDE SEQUENCE [LARGE SCALE GENOMIC DNA]</scope>
    <source>
        <tissue evidence="10">Leaves</tissue>
    </source>
</reference>
<dbReference type="PANTHER" id="PTHR23315">
    <property type="entry name" value="U BOX DOMAIN-CONTAINING"/>
    <property type="match status" value="1"/>
</dbReference>
<evidence type="ECO:0000313" key="10">
    <source>
        <dbReference type="EMBL" id="KAB1203541.1"/>
    </source>
</evidence>
<dbReference type="GO" id="GO:0016567">
    <property type="term" value="P:protein ubiquitination"/>
    <property type="evidence" value="ECO:0007669"/>
    <property type="project" value="UniProtKB-UniPathway"/>
</dbReference>
<dbReference type="PROSITE" id="PS51698">
    <property type="entry name" value="U_BOX"/>
    <property type="match status" value="1"/>
</dbReference>
<evidence type="ECO:0000256" key="4">
    <source>
        <dbReference type="ARBA" id="ARBA00012483"/>
    </source>
</evidence>
<dbReference type="SUPFAM" id="SSF48371">
    <property type="entry name" value="ARM repeat"/>
    <property type="match status" value="1"/>
</dbReference>
<gene>
    <name evidence="10" type="ORF">CJ030_MR8G015364</name>
</gene>
<dbReference type="SMR" id="A0A6A1UTG9"/>
<dbReference type="InterPro" id="IPR003613">
    <property type="entry name" value="Ubox_domain"/>
</dbReference>
<dbReference type="InterPro" id="IPR045210">
    <property type="entry name" value="RING-Ubox_PUB"/>
</dbReference>
<proteinExistence type="predicted"/>
<dbReference type="InterPro" id="IPR013083">
    <property type="entry name" value="Znf_RING/FYVE/PHD"/>
</dbReference>
<evidence type="ECO:0000256" key="6">
    <source>
        <dbReference type="ARBA" id="ARBA00022737"/>
    </source>
</evidence>
<keyword evidence="6" id="KW-0677">Repeat</keyword>
<dbReference type="EMBL" id="RXIC02000026">
    <property type="protein sequence ID" value="KAB1203541.1"/>
    <property type="molecule type" value="Genomic_DNA"/>
</dbReference>
<dbReference type="PANTHER" id="PTHR23315:SF349">
    <property type="entry name" value="U-BOX DOMAIN-CONTAINING PROTEIN 15"/>
    <property type="match status" value="1"/>
</dbReference>
<feature type="repeat" description="ARM" evidence="8">
    <location>
        <begin position="408"/>
        <end position="450"/>
    </location>
</feature>
<evidence type="ECO:0000256" key="2">
    <source>
        <dbReference type="ARBA" id="ARBA00003861"/>
    </source>
</evidence>
<dbReference type="Pfam" id="PF25368">
    <property type="entry name" value="PUB10_N"/>
    <property type="match status" value="1"/>
</dbReference>
<dbReference type="InterPro" id="IPR011989">
    <property type="entry name" value="ARM-like"/>
</dbReference>
<evidence type="ECO:0000256" key="5">
    <source>
        <dbReference type="ARBA" id="ARBA00022679"/>
    </source>
</evidence>
<dbReference type="EC" id="2.3.2.27" evidence="4"/>
<dbReference type="InterPro" id="IPR016024">
    <property type="entry name" value="ARM-type_fold"/>
</dbReference>
<comment type="catalytic activity">
    <reaction evidence="1">
        <text>S-ubiquitinyl-[E2 ubiquitin-conjugating enzyme]-L-cysteine + [acceptor protein]-L-lysine = [E2 ubiquitin-conjugating enzyme]-L-cysteine + N(6)-ubiquitinyl-[acceptor protein]-L-lysine.</text>
        <dbReference type="EC" id="2.3.2.27"/>
    </reaction>
</comment>
<dbReference type="InterPro" id="IPR036537">
    <property type="entry name" value="Adaptor_Cbl_N_dom_sf"/>
</dbReference>
<evidence type="ECO:0000259" key="9">
    <source>
        <dbReference type="PROSITE" id="PS51698"/>
    </source>
</evidence>
<evidence type="ECO:0000256" key="7">
    <source>
        <dbReference type="ARBA" id="ARBA00022786"/>
    </source>
</evidence>